<dbReference type="Proteomes" id="UP000324222">
    <property type="component" value="Unassembled WGS sequence"/>
</dbReference>
<sequence length="69" mass="7808">METAVRYGVSYEGTWCYLFLGVVSVEHECWNLCTVSLRCSIMAPAVFRLESGVCLDVRYALMYACAIEK</sequence>
<reference evidence="1 2" key="1">
    <citation type="submission" date="2019-05" db="EMBL/GenBank/DDBJ databases">
        <title>Another draft genome of Portunus trituberculatus and its Hox gene families provides insights of decapod evolution.</title>
        <authorList>
            <person name="Jeong J.-H."/>
            <person name="Song I."/>
            <person name="Kim S."/>
            <person name="Choi T."/>
            <person name="Kim D."/>
            <person name="Ryu S."/>
            <person name="Kim W."/>
        </authorList>
    </citation>
    <scope>NUCLEOTIDE SEQUENCE [LARGE SCALE GENOMIC DNA]</scope>
    <source>
        <tissue evidence="1">Muscle</tissue>
    </source>
</reference>
<evidence type="ECO:0000313" key="2">
    <source>
        <dbReference type="Proteomes" id="UP000324222"/>
    </source>
</evidence>
<gene>
    <name evidence="1" type="ORF">E2C01_050705</name>
</gene>
<accession>A0A5B7GGU7</accession>
<protein>
    <submittedName>
        <fullName evidence="1">Uncharacterized protein</fullName>
    </submittedName>
</protein>
<dbReference type="EMBL" id="VSRR010014208">
    <property type="protein sequence ID" value="MPC56739.1"/>
    <property type="molecule type" value="Genomic_DNA"/>
</dbReference>
<name>A0A5B7GGU7_PORTR</name>
<organism evidence="1 2">
    <name type="scientific">Portunus trituberculatus</name>
    <name type="common">Swimming crab</name>
    <name type="synonym">Neptunus trituberculatus</name>
    <dbReference type="NCBI Taxonomy" id="210409"/>
    <lineage>
        <taxon>Eukaryota</taxon>
        <taxon>Metazoa</taxon>
        <taxon>Ecdysozoa</taxon>
        <taxon>Arthropoda</taxon>
        <taxon>Crustacea</taxon>
        <taxon>Multicrustacea</taxon>
        <taxon>Malacostraca</taxon>
        <taxon>Eumalacostraca</taxon>
        <taxon>Eucarida</taxon>
        <taxon>Decapoda</taxon>
        <taxon>Pleocyemata</taxon>
        <taxon>Brachyura</taxon>
        <taxon>Eubrachyura</taxon>
        <taxon>Portunoidea</taxon>
        <taxon>Portunidae</taxon>
        <taxon>Portuninae</taxon>
        <taxon>Portunus</taxon>
    </lineage>
</organism>
<proteinExistence type="predicted"/>
<dbReference type="AlphaFoldDB" id="A0A5B7GGU7"/>
<keyword evidence="2" id="KW-1185">Reference proteome</keyword>
<evidence type="ECO:0000313" key="1">
    <source>
        <dbReference type="EMBL" id="MPC56739.1"/>
    </source>
</evidence>
<comment type="caution">
    <text evidence="1">The sequence shown here is derived from an EMBL/GenBank/DDBJ whole genome shotgun (WGS) entry which is preliminary data.</text>
</comment>